<proteinExistence type="predicted"/>
<dbReference type="AlphaFoldDB" id="A0AAE0YWR1"/>
<sequence length="93" mass="10841">MIPTGFYEIKNFEQRKGNSKLLRIEPILGFQIHFRVGFFLSSKNYVDDHERNESGSGEEEEGEEKGQMDGKLWDAVWLQTDRVTYKHDGGILF</sequence>
<name>A0AAE0YWR1_9GAST</name>
<organism evidence="2 3">
    <name type="scientific">Elysia crispata</name>
    <name type="common">lettuce slug</name>
    <dbReference type="NCBI Taxonomy" id="231223"/>
    <lineage>
        <taxon>Eukaryota</taxon>
        <taxon>Metazoa</taxon>
        <taxon>Spiralia</taxon>
        <taxon>Lophotrochozoa</taxon>
        <taxon>Mollusca</taxon>
        <taxon>Gastropoda</taxon>
        <taxon>Heterobranchia</taxon>
        <taxon>Euthyneura</taxon>
        <taxon>Panpulmonata</taxon>
        <taxon>Sacoglossa</taxon>
        <taxon>Placobranchoidea</taxon>
        <taxon>Plakobranchidae</taxon>
        <taxon>Elysia</taxon>
    </lineage>
</organism>
<accession>A0AAE0YWR1</accession>
<protein>
    <submittedName>
        <fullName evidence="2">Uncharacterized protein</fullName>
    </submittedName>
</protein>
<evidence type="ECO:0000256" key="1">
    <source>
        <dbReference type="SAM" id="MobiDB-lite"/>
    </source>
</evidence>
<reference evidence="2" key="1">
    <citation type="journal article" date="2023" name="G3 (Bethesda)">
        <title>A reference genome for the long-term kleptoplast-retaining sea slug Elysia crispata morphotype clarki.</title>
        <authorList>
            <person name="Eastman K.E."/>
            <person name="Pendleton A.L."/>
            <person name="Shaikh M.A."/>
            <person name="Suttiyut T."/>
            <person name="Ogas R."/>
            <person name="Tomko P."/>
            <person name="Gavelis G."/>
            <person name="Widhalm J.R."/>
            <person name="Wisecaver J.H."/>
        </authorList>
    </citation>
    <scope>NUCLEOTIDE SEQUENCE</scope>
    <source>
        <strain evidence="2">ECLA1</strain>
    </source>
</reference>
<evidence type="ECO:0000313" key="2">
    <source>
        <dbReference type="EMBL" id="KAK3757946.1"/>
    </source>
</evidence>
<gene>
    <name evidence="2" type="ORF">RRG08_058260</name>
</gene>
<feature type="region of interest" description="Disordered" evidence="1">
    <location>
        <begin position="48"/>
        <end position="68"/>
    </location>
</feature>
<evidence type="ECO:0000313" key="3">
    <source>
        <dbReference type="Proteomes" id="UP001283361"/>
    </source>
</evidence>
<dbReference type="EMBL" id="JAWDGP010005302">
    <property type="protein sequence ID" value="KAK3757946.1"/>
    <property type="molecule type" value="Genomic_DNA"/>
</dbReference>
<comment type="caution">
    <text evidence="2">The sequence shown here is derived from an EMBL/GenBank/DDBJ whole genome shotgun (WGS) entry which is preliminary data.</text>
</comment>
<dbReference type="Proteomes" id="UP001283361">
    <property type="component" value="Unassembled WGS sequence"/>
</dbReference>
<keyword evidence="3" id="KW-1185">Reference proteome</keyword>